<dbReference type="InterPro" id="IPR011043">
    <property type="entry name" value="Gal_Oxase/kelch_b-propeller"/>
</dbReference>
<dbReference type="PROSITE" id="PS50305">
    <property type="entry name" value="SIRTUIN"/>
    <property type="match status" value="1"/>
</dbReference>
<feature type="transmembrane region" description="Helical" evidence="5">
    <location>
        <begin position="1099"/>
        <end position="1125"/>
    </location>
</feature>
<comment type="caution">
    <text evidence="7">The sequence shown here is derived from an EMBL/GenBank/DDBJ whole genome shotgun (WGS) entry which is preliminary data.</text>
</comment>
<evidence type="ECO:0000256" key="5">
    <source>
        <dbReference type="SAM" id="Phobius"/>
    </source>
</evidence>
<dbReference type="Gene3D" id="2.120.10.80">
    <property type="entry name" value="Kelch-type beta propeller"/>
    <property type="match status" value="1"/>
</dbReference>
<feature type="transmembrane region" description="Helical" evidence="5">
    <location>
        <begin position="1345"/>
        <end position="1363"/>
    </location>
</feature>
<feature type="transmembrane region" description="Helical" evidence="5">
    <location>
        <begin position="1249"/>
        <end position="1268"/>
    </location>
</feature>
<dbReference type="PANTHER" id="PTHR45632">
    <property type="entry name" value="LD33804P"/>
    <property type="match status" value="1"/>
</dbReference>
<feature type="region of interest" description="Disordered" evidence="4">
    <location>
        <begin position="389"/>
        <end position="416"/>
    </location>
</feature>
<organism evidence="7 8">
    <name type="scientific">Symbiodinium microadriaticum</name>
    <name type="common">Dinoflagellate</name>
    <name type="synonym">Zooxanthella microadriatica</name>
    <dbReference type="NCBI Taxonomy" id="2951"/>
    <lineage>
        <taxon>Eukaryota</taxon>
        <taxon>Sar</taxon>
        <taxon>Alveolata</taxon>
        <taxon>Dinophyceae</taxon>
        <taxon>Suessiales</taxon>
        <taxon>Symbiodiniaceae</taxon>
        <taxon>Symbiodinium</taxon>
    </lineage>
</organism>
<dbReference type="SMART" id="SM00612">
    <property type="entry name" value="Kelch"/>
    <property type="match status" value="4"/>
</dbReference>
<dbReference type="Proteomes" id="UP000186817">
    <property type="component" value="Unassembled WGS sequence"/>
</dbReference>
<evidence type="ECO:0000256" key="1">
    <source>
        <dbReference type="ARBA" id="ARBA00022679"/>
    </source>
</evidence>
<evidence type="ECO:0000256" key="3">
    <source>
        <dbReference type="PROSITE-ProRule" id="PRU00236"/>
    </source>
</evidence>
<dbReference type="OMA" id="NPPEFRI"/>
<dbReference type="InterPro" id="IPR026591">
    <property type="entry name" value="Sirtuin_cat_small_dom_sf"/>
</dbReference>
<dbReference type="InterPro" id="IPR015915">
    <property type="entry name" value="Kelch-typ_b-propeller"/>
</dbReference>
<dbReference type="OrthoDB" id="45365at2759"/>
<comment type="caution">
    <text evidence="3">Lacks conserved residue(s) required for the propagation of feature annotation.</text>
</comment>
<feature type="compositionally biased region" description="Basic and acidic residues" evidence="4">
    <location>
        <begin position="389"/>
        <end position="410"/>
    </location>
</feature>
<protein>
    <submittedName>
        <fullName evidence="7">NAD-dependent protein deacylase</fullName>
    </submittedName>
</protein>
<feature type="domain" description="Deacetylase sirtuin-type" evidence="6">
    <location>
        <begin position="1"/>
        <end position="140"/>
    </location>
</feature>
<keyword evidence="2" id="KW-0520">NAD</keyword>
<evidence type="ECO:0000256" key="4">
    <source>
        <dbReference type="SAM" id="MobiDB-lite"/>
    </source>
</evidence>
<evidence type="ECO:0000313" key="8">
    <source>
        <dbReference type="Proteomes" id="UP000186817"/>
    </source>
</evidence>
<feature type="region of interest" description="Disordered" evidence="4">
    <location>
        <begin position="1415"/>
        <end position="1440"/>
    </location>
</feature>
<dbReference type="Gene3D" id="3.40.50.1220">
    <property type="entry name" value="TPP-binding domain"/>
    <property type="match status" value="1"/>
</dbReference>
<name>A0A1Q9CEG9_SYMMI</name>
<dbReference type="SUPFAM" id="SSF52467">
    <property type="entry name" value="DHS-like NAD/FAD-binding domain"/>
    <property type="match status" value="1"/>
</dbReference>
<keyword evidence="5" id="KW-0812">Transmembrane</keyword>
<keyword evidence="5" id="KW-0472">Membrane</keyword>
<dbReference type="PANTHER" id="PTHR45632:SF5">
    <property type="entry name" value="KELCH-LIKE PROTEIN 22"/>
    <property type="match status" value="1"/>
</dbReference>
<proteinExistence type="predicted"/>
<dbReference type="SUPFAM" id="SSF50965">
    <property type="entry name" value="Galactose oxidase, central domain"/>
    <property type="match status" value="1"/>
</dbReference>
<feature type="region of interest" description="Disordered" evidence="4">
    <location>
        <begin position="992"/>
        <end position="1014"/>
    </location>
</feature>
<gene>
    <name evidence="7" type="primary">cobB</name>
    <name evidence="7" type="ORF">AK812_SmicGene38161</name>
</gene>
<dbReference type="EMBL" id="LSRX01001292">
    <property type="protein sequence ID" value="OLP81311.1"/>
    <property type="molecule type" value="Genomic_DNA"/>
</dbReference>
<accession>A0A1Q9CEG9</accession>
<dbReference type="Pfam" id="PF01344">
    <property type="entry name" value="Kelch_1"/>
    <property type="match status" value="2"/>
</dbReference>
<sequence length="1440" mass="154303">MSSKKQVTQAEILRQWVAAREGKPDGSLRADIASDNWYPKHPETGGVLKPDVTMFGEALPAGALGRSWRAVLGSPVCLVVGTGLNVMPANMVPGLVKWRWGKLIILNLDHSGSSSADIFLQGRAGEVCAAVACGDAIYAIGGRGVDGQSLDSVECYYPAKDVWVPAPPLKSCSGWLAATGAWGGVCVAGGDRDEANLDYLDSVEFFQPSLRCWIPLPPMGTARWASAAAFTASAAPFTEGAAFVAGGYGRGEKFGEKVLSSVECLALGSKGWRRLPCLPSPRAAHAMSAVAGKLYVAGGLGLKDQPLYSVERFDLHLGRWEVLGAEFMKLFAKLDCQVLPLWFPWCMPWKARNAARMGSASVVPLSQSDGESGDGEAVEADVVNAVRQQELEKSKTAGKDEEKRPGDPKQRKTAAKAAPKTCLGRAWRGLFDLVLQPPPLVEMIWKLLLTVLLYSLAMAFVTQRLMLMGSASEIQASYQASDTITSSPHLRIELTACVMQISVVSGTSVRLFDRTIGQDSFFDGASSKVSLVDTGSCLLVSCLGPASEPGFQVLAHLQVGSEANLSFTSVHLLPGDRSSLLLAGANSSVFGENFSVVGQLGLVQLEYFRAPKLFATLRNGLLDVRYPQVSAAMLDVGGAAVSLRIGRESAVRLLLAQSSELTTGTAIDSTCLSDVAGVPTWNETAGDVSLGDDPNPPEFRILRGAGGGLGALFASRGVLQHERMAEVNTRDSMGTAGFQAESDFTVWASQRAKAGAQVLRLRVVAPGFDDDLGSISARSEWLYSAFGNVYIWHPLSAFYLTTLSIFTPIVSRTDVVLTSTQCTPRVALVTPGDSCMPDSTRYGSYGTDALGGTHMALGQALPEVLSFSNRTASRIYQLRSATTVAPFLPSIADAVVSEFQYSGQSGVNSMMTLNSVGDRGNFMDFRSQAFATIAVIVCLVLPFFITILGYRFYQTEKAKILAADGWRIWPILWQAKQKAMEEVAHFVAEAEAEPTEASEAGRAPEQLEAGAPKKRKGPEAMRENLLSILAKFASESITSVADGVQEVVDQVVDFEMSEAEKDLHSRAEGLLGRSANLLTFVECVVFRRVGSLSFYSDGLVYASLLVILHFGILQALMVPAAAIFLVNSYNITDYQGVYFLSSLLLGELNSSYPLSQAGWIIILTTEVFMLFYTIVEYLCRHIDQVILTQTQLAAGRLSVHRRRLLNLRASRLFRDNMFFLLLIFLHIGITLGIAFSLYLLLGACVTPETVAPVLIGLIATIYVGRRTAELVFSSSRSLQAQLMNSVSDMQSDASTVGEALEETLTELGLNDAQVLLFSLVITGTFACAVAFVLLGSSLFITADSIAPALISGLATVTGALAAARGGAGAEDTLLKFEALKNFNAKVQEVQKFSQQANDAAQAAKDATKQAVEGAEAAKTTVTTPTTPIAGSQQSLRHAYK</sequence>
<feature type="transmembrane region" description="Helical" evidence="5">
    <location>
        <begin position="929"/>
        <end position="953"/>
    </location>
</feature>
<reference evidence="7 8" key="1">
    <citation type="submission" date="2016-02" db="EMBL/GenBank/DDBJ databases">
        <title>Genome analysis of coral dinoflagellate symbionts highlights evolutionary adaptations to a symbiotic lifestyle.</title>
        <authorList>
            <person name="Aranda M."/>
            <person name="Li Y."/>
            <person name="Liew Y.J."/>
            <person name="Baumgarten S."/>
            <person name="Simakov O."/>
            <person name="Wilson M."/>
            <person name="Piel J."/>
            <person name="Ashoor H."/>
            <person name="Bougouffa S."/>
            <person name="Bajic V.B."/>
            <person name="Ryu T."/>
            <person name="Ravasi T."/>
            <person name="Bayer T."/>
            <person name="Micklem G."/>
            <person name="Kim H."/>
            <person name="Bhak J."/>
            <person name="Lajeunesse T.C."/>
            <person name="Voolstra C.R."/>
        </authorList>
    </citation>
    <scope>NUCLEOTIDE SEQUENCE [LARGE SCALE GENOMIC DNA]</scope>
    <source>
        <strain evidence="7 8">CCMP2467</strain>
    </source>
</reference>
<keyword evidence="1" id="KW-0808">Transferase</keyword>
<evidence type="ECO:0000259" key="6">
    <source>
        <dbReference type="PROSITE" id="PS50305"/>
    </source>
</evidence>
<feature type="compositionally biased region" description="Polar residues" evidence="4">
    <location>
        <begin position="1428"/>
        <end position="1440"/>
    </location>
</feature>
<feature type="transmembrane region" description="Helical" evidence="5">
    <location>
        <begin position="1160"/>
        <end position="1179"/>
    </location>
</feature>
<dbReference type="InterPro" id="IPR006652">
    <property type="entry name" value="Kelch_1"/>
</dbReference>
<dbReference type="GO" id="GO:0016740">
    <property type="term" value="F:transferase activity"/>
    <property type="evidence" value="ECO:0007669"/>
    <property type="project" value="UniProtKB-KW"/>
</dbReference>
<feature type="transmembrane region" description="Helical" evidence="5">
    <location>
        <begin position="1314"/>
        <end position="1339"/>
    </location>
</feature>
<dbReference type="InterPro" id="IPR026590">
    <property type="entry name" value="Ssirtuin_cat_dom"/>
</dbReference>
<keyword evidence="5" id="KW-1133">Transmembrane helix</keyword>
<evidence type="ECO:0000313" key="7">
    <source>
        <dbReference type="EMBL" id="OLP81311.1"/>
    </source>
</evidence>
<feature type="transmembrane region" description="Helical" evidence="5">
    <location>
        <begin position="1218"/>
        <end position="1243"/>
    </location>
</feature>
<dbReference type="InterPro" id="IPR029035">
    <property type="entry name" value="DHS-like_NAD/FAD-binding_dom"/>
</dbReference>
<keyword evidence="8" id="KW-1185">Reference proteome</keyword>
<evidence type="ECO:0000256" key="2">
    <source>
        <dbReference type="ARBA" id="ARBA00023027"/>
    </source>
</evidence>
<dbReference type="Gene3D" id="3.30.1600.10">
    <property type="entry name" value="SIR2/SIRT2 'Small Domain"/>
    <property type="match status" value="1"/>
</dbReference>